<dbReference type="SUPFAM" id="SSF53098">
    <property type="entry name" value="Ribonuclease H-like"/>
    <property type="match status" value="1"/>
</dbReference>
<proteinExistence type="predicted"/>
<evidence type="ECO:0000313" key="3">
    <source>
        <dbReference type="Proteomes" id="UP000051999"/>
    </source>
</evidence>
<evidence type="ECO:0000259" key="1">
    <source>
        <dbReference type="PROSITE" id="PS50879"/>
    </source>
</evidence>
<dbReference type="PATRIC" id="fig|1114972.6.peg.276"/>
<comment type="caution">
    <text evidence="2">The sequence shown here is derived from an EMBL/GenBank/DDBJ whole genome shotgun (WGS) entry which is preliminary data.</text>
</comment>
<dbReference type="Proteomes" id="UP000051999">
    <property type="component" value="Unassembled WGS sequence"/>
</dbReference>
<keyword evidence="3" id="KW-1185">Reference proteome</keyword>
<dbReference type="InterPro" id="IPR002156">
    <property type="entry name" value="RNaseH_domain"/>
</dbReference>
<sequence length="135" mass="14873">MIIKLYTDAASVATHPKIAQIPSGAGILLVQNGHQYPFKQIVTAVDNHAAEFQAAIIGFEKAQKLSESEETVMFFTDSRLVADAVGKGVMKHYPDLTQKLLALQDSFPLVITQWIPDRQNMGAHRLALQALHQAH</sequence>
<protein>
    <recommendedName>
        <fullName evidence="1">RNase H type-1 domain-containing protein</fullName>
    </recommendedName>
</protein>
<accession>A0A0R1RVM2</accession>
<dbReference type="RefSeq" id="WP_017261833.1">
    <property type="nucleotide sequence ID" value="NZ_AUAW01000001.1"/>
</dbReference>
<dbReference type="Pfam" id="PF13456">
    <property type="entry name" value="RVT_3"/>
    <property type="match status" value="1"/>
</dbReference>
<reference evidence="2 3" key="1">
    <citation type="journal article" date="2015" name="Genome Announc.">
        <title>Expanding the biotechnology potential of lactobacilli through comparative genomics of 213 strains and associated genera.</title>
        <authorList>
            <person name="Sun Z."/>
            <person name="Harris H.M."/>
            <person name="McCann A."/>
            <person name="Guo C."/>
            <person name="Argimon S."/>
            <person name="Zhang W."/>
            <person name="Yang X."/>
            <person name="Jeffery I.B."/>
            <person name="Cooney J.C."/>
            <person name="Kagawa T.F."/>
            <person name="Liu W."/>
            <person name="Song Y."/>
            <person name="Salvetti E."/>
            <person name="Wrobel A."/>
            <person name="Rasinkangas P."/>
            <person name="Parkhill J."/>
            <person name="Rea M.C."/>
            <person name="O'Sullivan O."/>
            <person name="Ritari J."/>
            <person name="Douillard F.P."/>
            <person name="Paul Ross R."/>
            <person name="Yang R."/>
            <person name="Briner A.E."/>
            <person name="Felis G.E."/>
            <person name="de Vos W.M."/>
            <person name="Barrangou R."/>
            <person name="Klaenhammer T.R."/>
            <person name="Caufield P.W."/>
            <person name="Cui Y."/>
            <person name="Zhang H."/>
            <person name="O'Toole P.W."/>
        </authorList>
    </citation>
    <scope>NUCLEOTIDE SEQUENCE [LARGE SCALE GENOMIC DNA]</scope>
    <source>
        <strain evidence="2 3">DSM 15814</strain>
    </source>
</reference>
<dbReference type="AlphaFoldDB" id="A0A0R1RVM2"/>
<dbReference type="GO" id="GO:0003676">
    <property type="term" value="F:nucleic acid binding"/>
    <property type="evidence" value="ECO:0007669"/>
    <property type="project" value="InterPro"/>
</dbReference>
<dbReference type="CDD" id="cd09279">
    <property type="entry name" value="RNase_HI_like"/>
    <property type="match status" value="1"/>
</dbReference>
<dbReference type="EMBL" id="AZFF01000001">
    <property type="protein sequence ID" value="KRL57267.1"/>
    <property type="molecule type" value="Genomic_DNA"/>
</dbReference>
<dbReference type="InterPro" id="IPR036397">
    <property type="entry name" value="RNaseH_sf"/>
</dbReference>
<dbReference type="PROSITE" id="PS50879">
    <property type="entry name" value="RNASE_H_1"/>
    <property type="match status" value="1"/>
</dbReference>
<evidence type="ECO:0000313" key="2">
    <source>
        <dbReference type="EMBL" id="KRL57267.1"/>
    </source>
</evidence>
<dbReference type="InterPro" id="IPR012337">
    <property type="entry name" value="RNaseH-like_sf"/>
</dbReference>
<dbReference type="GO" id="GO:0004523">
    <property type="term" value="F:RNA-DNA hybrid ribonuclease activity"/>
    <property type="evidence" value="ECO:0007669"/>
    <property type="project" value="InterPro"/>
</dbReference>
<organism evidence="2 3">
    <name type="scientific">Furfurilactobacillus rossiae DSM 15814</name>
    <dbReference type="NCBI Taxonomy" id="1114972"/>
    <lineage>
        <taxon>Bacteria</taxon>
        <taxon>Bacillati</taxon>
        <taxon>Bacillota</taxon>
        <taxon>Bacilli</taxon>
        <taxon>Lactobacillales</taxon>
        <taxon>Lactobacillaceae</taxon>
        <taxon>Furfurilactobacillus</taxon>
    </lineage>
</organism>
<feature type="domain" description="RNase H type-1" evidence="1">
    <location>
        <begin position="1"/>
        <end position="135"/>
    </location>
</feature>
<gene>
    <name evidence="2" type="ORF">FD35_GL000277</name>
</gene>
<name>A0A0R1RVM2_9LACO</name>
<dbReference type="eggNOG" id="COG0328">
    <property type="taxonomic scope" value="Bacteria"/>
</dbReference>
<dbReference type="STRING" id="1114972.FD35_GL000277"/>
<dbReference type="Gene3D" id="3.30.420.10">
    <property type="entry name" value="Ribonuclease H-like superfamily/Ribonuclease H"/>
    <property type="match status" value="1"/>
</dbReference>